<dbReference type="Proteomes" id="UP000078113">
    <property type="component" value="Unassembled WGS sequence"/>
</dbReference>
<evidence type="ECO:0000256" key="1">
    <source>
        <dbReference type="SAM" id="MobiDB-lite"/>
    </source>
</evidence>
<organism evidence="2 3">
    <name type="scientific">Tilletia walkeri</name>
    <dbReference type="NCBI Taxonomy" id="117179"/>
    <lineage>
        <taxon>Eukaryota</taxon>
        <taxon>Fungi</taxon>
        <taxon>Dikarya</taxon>
        <taxon>Basidiomycota</taxon>
        <taxon>Ustilaginomycotina</taxon>
        <taxon>Exobasidiomycetes</taxon>
        <taxon>Tilletiales</taxon>
        <taxon>Tilletiaceae</taxon>
        <taxon>Tilletia</taxon>
    </lineage>
</organism>
<proteinExistence type="predicted"/>
<evidence type="ECO:0000313" key="3">
    <source>
        <dbReference type="Proteomes" id="UP000078113"/>
    </source>
</evidence>
<gene>
    <name evidence="2" type="ORF">A4X09_0g4546</name>
</gene>
<name>A0A8X7N713_9BASI</name>
<feature type="compositionally biased region" description="Acidic residues" evidence="1">
    <location>
        <begin position="21"/>
        <end position="38"/>
    </location>
</feature>
<feature type="compositionally biased region" description="Basic and acidic residues" evidence="1">
    <location>
        <begin position="55"/>
        <end position="76"/>
    </location>
</feature>
<sequence>MTPRTCEAASALAADMAGGLEQEEEEQWEDEVVSDQEVEYANPYRQQAKPISKSFKAELERDCPSKRQRSPQEMKTTKQSRLDSVGMHPSFSEPTLKGLPFVPNSTSATTIDMPSLVIINKMCNSMYVPLWHFTQEGIIAGRARDVHVHYSTTASISKMLDAMGANAQLADPKKEDKHMSYLEMSSAITTYFKIYDKIVVELDSEAAKWPT</sequence>
<dbReference type="EMBL" id="LWDG02000197">
    <property type="protein sequence ID" value="KAE8267799.1"/>
    <property type="molecule type" value="Genomic_DNA"/>
</dbReference>
<reference evidence="2" key="1">
    <citation type="submission" date="2016-04" db="EMBL/GenBank/DDBJ databases">
        <authorList>
            <person name="Nguyen H.D."/>
            <person name="Samba Siva P."/>
            <person name="Cullis J."/>
            <person name="Levesque C.A."/>
            <person name="Hambleton S."/>
        </authorList>
    </citation>
    <scope>NUCLEOTIDE SEQUENCE</scope>
    <source>
        <strain evidence="2">DAOMC 236422</strain>
    </source>
</reference>
<feature type="compositionally biased region" description="Low complexity" evidence="1">
    <location>
        <begin position="8"/>
        <end position="17"/>
    </location>
</feature>
<accession>A0A8X7N713</accession>
<protein>
    <submittedName>
        <fullName evidence="2">Uncharacterized protein</fullName>
    </submittedName>
</protein>
<comment type="caution">
    <text evidence="2">The sequence shown here is derived from an EMBL/GenBank/DDBJ whole genome shotgun (WGS) entry which is preliminary data.</text>
</comment>
<keyword evidence="3" id="KW-1185">Reference proteome</keyword>
<evidence type="ECO:0000313" key="2">
    <source>
        <dbReference type="EMBL" id="KAE8267799.1"/>
    </source>
</evidence>
<reference evidence="2" key="2">
    <citation type="journal article" date="2019" name="IMA Fungus">
        <title>Genome sequencing and comparison of five Tilletia species to identify candidate genes for the detection of regulated species infecting wheat.</title>
        <authorList>
            <person name="Nguyen H.D.T."/>
            <person name="Sultana T."/>
            <person name="Kesanakurti P."/>
            <person name="Hambleton S."/>
        </authorList>
    </citation>
    <scope>NUCLEOTIDE SEQUENCE</scope>
    <source>
        <strain evidence="2">DAOMC 236422</strain>
    </source>
</reference>
<dbReference type="AlphaFoldDB" id="A0A8X7N713"/>
<feature type="region of interest" description="Disordered" evidence="1">
    <location>
        <begin position="1"/>
        <end position="87"/>
    </location>
</feature>